<organism evidence="3 4">
    <name type="scientific">Gryllus longicercus</name>
    <dbReference type="NCBI Taxonomy" id="2509291"/>
    <lineage>
        <taxon>Eukaryota</taxon>
        <taxon>Metazoa</taxon>
        <taxon>Ecdysozoa</taxon>
        <taxon>Arthropoda</taxon>
        <taxon>Hexapoda</taxon>
        <taxon>Insecta</taxon>
        <taxon>Pterygota</taxon>
        <taxon>Neoptera</taxon>
        <taxon>Polyneoptera</taxon>
        <taxon>Orthoptera</taxon>
        <taxon>Ensifera</taxon>
        <taxon>Gryllidea</taxon>
        <taxon>Grylloidea</taxon>
        <taxon>Gryllidae</taxon>
        <taxon>Gryllinae</taxon>
        <taxon>Gryllus</taxon>
    </lineage>
</organism>
<dbReference type="Proteomes" id="UP001378592">
    <property type="component" value="Unassembled WGS sequence"/>
</dbReference>
<reference evidence="3 4" key="1">
    <citation type="submission" date="2024-03" db="EMBL/GenBank/DDBJ databases">
        <title>The genome assembly and annotation of the cricket Gryllus longicercus Weissman &amp; Gray.</title>
        <authorList>
            <person name="Szrajer S."/>
            <person name="Gray D."/>
            <person name="Ylla G."/>
        </authorList>
    </citation>
    <scope>NUCLEOTIDE SEQUENCE [LARGE SCALE GENOMIC DNA]</scope>
    <source>
        <strain evidence="3">DAG 2021-001</strain>
        <tissue evidence="3">Whole body minus gut</tissue>
    </source>
</reference>
<evidence type="ECO:0000313" key="3">
    <source>
        <dbReference type="EMBL" id="KAK7867909.1"/>
    </source>
</evidence>
<feature type="region of interest" description="Disordered" evidence="1">
    <location>
        <begin position="21"/>
        <end position="60"/>
    </location>
</feature>
<sequence length="140" mass="15642">MKGVLIVAVLVASAAAQDASNTTTLSSNASTTTSATDNFNTSSASSGTTGAFDNTTFNSTQENSTDYDEYIIIVELEDPWPYFQSMHRAIDYIFSYYFSPLYSNWGSHPRPYGRPPYSEVEKEHKQETSILTDELLQYFD</sequence>
<keyword evidence="4" id="KW-1185">Reference proteome</keyword>
<name>A0AAN9W103_9ORTH</name>
<comment type="caution">
    <text evidence="3">The sequence shown here is derived from an EMBL/GenBank/DDBJ whole genome shotgun (WGS) entry which is preliminary data.</text>
</comment>
<accession>A0AAN9W103</accession>
<feature type="signal peptide" evidence="2">
    <location>
        <begin position="1"/>
        <end position="16"/>
    </location>
</feature>
<evidence type="ECO:0000256" key="1">
    <source>
        <dbReference type="SAM" id="MobiDB-lite"/>
    </source>
</evidence>
<evidence type="ECO:0008006" key="5">
    <source>
        <dbReference type="Google" id="ProtNLM"/>
    </source>
</evidence>
<keyword evidence="2" id="KW-0732">Signal</keyword>
<dbReference type="EMBL" id="JAZDUA010000106">
    <property type="protein sequence ID" value="KAK7867909.1"/>
    <property type="molecule type" value="Genomic_DNA"/>
</dbReference>
<gene>
    <name evidence="3" type="ORF">R5R35_002831</name>
</gene>
<feature type="chain" id="PRO_5042820436" description="Accessory gland protein" evidence="2">
    <location>
        <begin position="17"/>
        <end position="140"/>
    </location>
</feature>
<protein>
    <recommendedName>
        <fullName evidence="5">Accessory gland protein</fullName>
    </recommendedName>
</protein>
<evidence type="ECO:0000313" key="4">
    <source>
        <dbReference type="Proteomes" id="UP001378592"/>
    </source>
</evidence>
<feature type="compositionally biased region" description="Low complexity" evidence="1">
    <location>
        <begin position="21"/>
        <end position="51"/>
    </location>
</feature>
<dbReference type="AlphaFoldDB" id="A0AAN9W103"/>
<proteinExistence type="predicted"/>
<evidence type="ECO:0000256" key="2">
    <source>
        <dbReference type="SAM" id="SignalP"/>
    </source>
</evidence>